<reference evidence="6 7" key="1">
    <citation type="journal article" date="2016" name="Mol. Biol. Evol.">
        <title>Comparative Genomics of Early-Diverging Mushroom-Forming Fungi Provides Insights into the Origins of Lignocellulose Decay Capabilities.</title>
        <authorList>
            <person name="Nagy L.G."/>
            <person name="Riley R."/>
            <person name="Tritt A."/>
            <person name="Adam C."/>
            <person name="Daum C."/>
            <person name="Floudas D."/>
            <person name="Sun H."/>
            <person name="Yadav J.S."/>
            <person name="Pangilinan J."/>
            <person name="Larsson K.H."/>
            <person name="Matsuura K."/>
            <person name="Barry K."/>
            <person name="Labutti K."/>
            <person name="Kuo R."/>
            <person name="Ohm R.A."/>
            <person name="Bhattacharya S.S."/>
            <person name="Shirouzu T."/>
            <person name="Yoshinaga Y."/>
            <person name="Martin F.M."/>
            <person name="Grigoriev I.V."/>
            <person name="Hibbett D.S."/>
        </authorList>
    </citation>
    <scope>NUCLEOTIDE SEQUENCE [LARGE SCALE GENOMIC DNA]</scope>
    <source>
        <strain evidence="6 7">L-15889</strain>
    </source>
</reference>
<feature type="compositionally biased region" description="Polar residues" evidence="5">
    <location>
        <begin position="534"/>
        <end position="546"/>
    </location>
</feature>
<organism evidence="6 7">
    <name type="scientific">Daedalea quercina L-15889</name>
    <dbReference type="NCBI Taxonomy" id="1314783"/>
    <lineage>
        <taxon>Eukaryota</taxon>
        <taxon>Fungi</taxon>
        <taxon>Dikarya</taxon>
        <taxon>Basidiomycota</taxon>
        <taxon>Agaricomycotina</taxon>
        <taxon>Agaricomycetes</taxon>
        <taxon>Polyporales</taxon>
        <taxon>Fomitopsis</taxon>
    </lineage>
</organism>
<feature type="compositionally biased region" description="Basic and acidic residues" evidence="5">
    <location>
        <begin position="576"/>
        <end position="586"/>
    </location>
</feature>
<evidence type="ECO:0000256" key="1">
    <source>
        <dbReference type="ARBA" id="ARBA00004496"/>
    </source>
</evidence>
<dbReference type="STRING" id="1314783.A0A165N1K0"/>
<dbReference type="SMART" id="SM00369">
    <property type="entry name" value="LRR_TYP"/>
    <property type="match status" value="4"/>
</dbReference>
<sequence length="765" mass="83249">MENEPGDEYVRRIATYIRTHEQRLAAAAITRRRRGKLAAEPSVFNPLGWFATSDNAASSTTKPVIMSFDIHHLFYLLMRLEALGIDVGSLDVWVDSPSRPMNYINVFPASDKSDALSLASFRSSFSAVSKLSLGAGWFRVPPPTLDAELKYIYSSFTKLPALSLHAPDAKLIAELATETPNENALPMDAFKNLQTLQCTDIDPRTLLGWDRLAESLWSLSIKNSGLEDVSDIFIGAVLDDQARREGRVKDSRTRRVSKSLSRPQSFYGGSRLPQSVPEDAEDEEDSSPQSSPEVSLPNFQGSLLPSDNLQPCAEEHQPTPEHTPKPTLRTELPSLKWAFLRHLSLADNALTFLPTSLLPYLTSLSHLDLSSNLLVSVPPGLQTLHNLASLNLSDNMIDSVLGIYTVLGQVLYLNLSKNRLESICGLERLLALERVDLRNNLIEESAEVGRLATLPNIAEVWIEGNPFTEIEEGYRIRCFDLFTKEGKSILLDGSPPSFYEKMYLTTPPPQQMTSTRLPSVASTPPVVAVGSPVRNGTSPATSSQLGASSQSPPPSNSASPHVAAVQARGRRKKNKRIVDLNGDHSTSDAASSRTASQARIGSEAGGRVDMTRSPKSTKVPLSPAAEPSQPGPFRAGGDLSTATATTPAAAAIVRPTPKSRHSRNYTEHTPTSLTMLEDSADNALQRGGSLRKAGTMSRSAKRRSRVSASMYQPADNNTEEADQFKEADAFRARIEALRSDMGDGWLKVFNQSQLSSPPPTGVPSG</sequence>
<dbReference type="PANTHER" id="PTHR15454:SF69">
    <property type="entry name" value="SERINE_THREONINE-PROTEIN KINASE 11-INTERACTING PROTEIN"/>
    <property type="match status" value="1"/>
</dbReference>
<dbReference type="InterPro" id="IPR001611">
    <property type="entry name" value="Leu-rich_rpt"/>
</dbReference>
<feature type="compositionally biased region" description="Low complexity" evidence="5">
    <location>
        <begin position="641"/>
        <end position="651"/>
    </location>
</feature>
<evidence type="ECO:0000256" key="4">
    <source>
        <dbReference type="ARBA" id="ARBA00022737"/>
    </source>
</evidence>
<feature type="compositionally biased region" description="Basic and acidic residues" evidence="5">
    <location>
        <begin position="244"/>
        <end position="253"/>
    </location>
</feature>
<feature type="compositionally biased region" description="Polar residues" evidence="5">
    <location>
        <begin position="297"/>
        <end position="309"/>
    </location>
</feature>
<dbReference type="InterPro" id="IPR003591">
    <property type="entry name" value="Leu-rich_rpt_typical-subtyp"/>
</dbReference>
<keyword evidence="4" id="KW-0677">Repeat</keyword>
<proteinExistence type="predicted"/>
<keyword evidence="2" id="KW-0963">Cytoplasm</keyword>
<evidence type="ECO:0000256" key="5">
    <source>
        <dbReference type="SAM" id="MobiDB-lite"/>
    </source>
</evidence>
<evidence type="ECO:0000313" key="7">
    <source>
        <dbReference type="Proteomes" id="UP000076727"/>
    </source>
</evidence>
<evidence type="ECO:0000313" key="6">
    <source>
        <dbReference type="EMBL" id="KZT66393.1"/>
    </source>
</evidence>
<name>A0A165N1K0_9APHY</name>
<feature type="compositionally biased region" description="Low complexity" evidence="5">
    <location>
        <begin position="587"/>
        <end position="599"/>
    </location>
</feature>
<feature type="region of interest" description="Disordered" evidence="5">
    <location>
        <begin position="244"/>
        <end position="328"/>
    </location>
</feature>
<keyword evidence="3" id="KW-0433">Leucine-rich repeat</keyword>
<dbReference type="Pfam" id="PF13855">
    <property type="entry name" value="LRR_8"/>
    <property type="match status" value="1"/>
</dbReference>
<dbReference type="GO" id="GO:0005737">
    <property type="term" value="C:cytoplasm"/>
    <property type="evidence" value="ECO:0007669"/>
    <property type="project" value="UniProtKB-SubCell"/>
</dbReference>
<evidence type="ECO:0000256" key="2">
    <source>
        <dbReference type="ARBA" id="ARBA00022490"/>
    </source>
</evidence>
<feature type="region of interest" description="Disordered" evidence="5">
    <location>
        <begin position="685"/>
        <end position="723"/>
    </location>
</feature>
<dbReference type="SUPFAM" id="SSF52075">
    <property type="entry name" value="Outer arm dynein light chain 1"/>
    <property type="match status" value="1"/>
</dbReference>
<comment type="subcellular location">
    <subcellularLocation>
        <location evidence="1">Cytoplasm</location>
    </subcellularLocation>
</comment>
<dbReference type="EMBL" id="KV429090">
    <property type="protein sequence ID" value="KZT66393.1"/>
    <property type="molecule type" value="Genomic_DNA"/>
</dbReference>
<feature type="region of interest" description="Disordered" evidence="5">
    <location>
        <begin position="502"/>
        <end position="670"/>
    </location>
</feature>
<dbReference type="Proteomes" id="UP000076727">
    <property type="component" value="Unassembled WGS sequence"/>
</dbReference>
<feature type="compositionally biased region" description="Basic and acidic residues" evidence="5">
    <location>
        <begin position="313"/>
        <end position="324"/>
    </location>
</feature>
<accession>A0A165N1K0</accession>
<dbReference type="OrthoDB" id="676979at2759"/>
<dbReference type="AlphaFoldDB" id="A0A165N1K0"/>
<evidence type="ECO:0008006" key="8">
    <source>
        <dbReference type="Google" id="ProtNLM"/>
    </source>
</evidence>
<feature type="compositionally biased region" description="Low complexity" evidence="5">
    <location>
        <begin position="518"/>
        <end position="533"/>
    </location>
</feature>
<dbReference type="PANTHER" id="PTHR15454">
    <property type="entry name" value="NISCHARIN RELATED"/>
    <property type="match status" value="1"/>
</dbReference>
<keyword evidence="7" id="KW-1185">Reference proteome</keyword>
<evidence type="ECO:0000256" key="3">
    <source>
        <dbReference type="ARBA" id="ARBA00022614"/>
    </source>
</evidence>
<dbReference type="Gene3D" id="3.80.10.10">
    <property type="entry name" value="Ribonuclease Inhibitor"/>
    <property type="match status" value="2"/>
</dbReference>
<gene>
    <name evidence="6" type="ORF">DAEQUDRAFT_695735</name>
</gene>
<dbReference type="PROSITE" id="PS51450">
    <property type="entry name" value="LRR"/>
    <property type="match status" value="3"/>
</dbReference>
<protein>
    <recommendedName>
        <fullName evidence="8">L domain-like protein</fullName>
    </recommendedName>
</protein>
<dbReference type="InterPro" id="IPR032675">
    <property type="entry name" value="LRR_dom_sf"/>
</dbReference>